<reference evidence="6 7" key="1">
    <citation type="submission" date="2017-07" db="EMBL/GenBank/DDBJ databases">
        <title>Draft Genome Sequences of Select Purple Nonsulfur Bacteria.</title>
        <authorList>
            <person name="Lasarre B."/>
            <person name="Mckinlay J.B."/>
        </authorList>
    </citation>
    <scope>NUCLEOTIDE SEQUENCE [LARGE SCALE GENOMIC DNA]</scope>
    <source>
        <strain evidence="6 7">DSM 5909</strain>
    </source>
</reference>
<evidence type="ECO:0000256" key="2">
    <source>
        <dbReference type="ARBA" id="ARBA00022801"/>
    </source>
</evidence>
<evidence type="ECO:0000313" key="6">
    <source>
        <dbReference type="EMBL" id="RAI44474.1"/>
    </source>
</evidence>
<name>A0A327L2R1_9BRAD</name>
<dbReference type="SUPFAM" id="SSF55811">
    <property type="entry name" value="Nudix"/>
    <property type="match status" value="1"/>
</dbReference>
<comment type="similarity">
    <text evidence="3">Belongs to the Nudix hydrolase family.</text>
</comment>
<accession>A0A327L2R1</accession>
<dbReference type="EMBL" id="NPEX01000043">
    <property type="protein sequence ID" value="RAI44474.1"/>
    <property type="molecule type" value="Genomic_DNA"/>
</dbReference>
<evidence type="ECO:0000313" key="7">
    <source>
        <dbReference type="Proteomes" id="UP000249130"/>
    </source>
</evidence>
<dbReference type="AlphaFoldDB" id="A0A327L2R1"/>
<comment type="caution">
    <text evidence="6">The sequence shown here is derived from an EMBL/GenBank/DDBJ whole genome shotgun (WGS) entry which is preliminary data.</text>
</comment>
<sequence length="181" mass="20082">MADTDHARPDAPAAPPEAGRADTPARLRRVGERGLRRVMHVWWRLSRGLTFGVRALVIDRDGRVFLVKHSYVSGWYLPGGGVEPGESMHEALGRELREEGNLHLTGTPALHGIYLNAHVSRRDHVALFVVREFEQPAPMVPNHEIVATGFFALDALPAETTRGTRARIAEVFRGAPGTDRW</sequence>
<dbReference type="Proteomes" id="UP000249130">
    <property type="component" value="Unassembled WGS sequence"/>
</dbReference>
<evidence type="ECO:0000256" key="4">
    <source>
        <dbReference type="SAM" id="MobiDB-lite"/>
    </source>
</evidence>
<dbReference type="Gene3D" id="3.90.79.10">
    <property type="entry name" value="Nucleoside Triphosphate Pyrophosphohydrolase"/>
    <property type="match status" value="1"/>
</dbReference>
<feature type="domain" description="Nudix hydrolase" evidence="5">
    <location>
        <begin position="48"/>
        <end position="173"/>
    </location>
</feature>
<comment type="cofactor">
    <cofactor evidence="1">
        <name>Mg(2+)</name>
        <dbReference type="ChEBI" id="CHEBI:18420"/>
    </cofactor>
</comment>
<keyword evidence="7" id="KW-1185">Reference proteome</keyword>
<keyword evidence="2 3" id="KW-0378">Hydrolase</keyword>
<dbReference type="CDD" id="cd04680">
    <property type="entry name" value="NUDIX_Hydrolase"/>
    <property type="match status" value="1"/>
</dbReference>
<evidence type="ECO:0000259" key="5">
    <source>
        <dbReference type="PROSITE" id="PS51462"/>
    </source>
</evidence>
<dbReference type="PRINTS" id="PR00502">
    <property type="entry name" value="NUDIXFAMILY"/>
</dbReference>
<gene>
    <name evidence="6" type="ORF">CH341_08820</name>
</gene>
<feature type="region of interest" description="Disordered" evidence="4">
    <location>
        <begin position="1"/>
        <end position="22"/>
    </location>
</feature>
<protein>
    <submittedName>
        <fullName evidence="6">DNA mismatch repair protein MutT</fullName>
    </submittedName>
</protein>
<dbReference type="OrthoDB" id="9800065at2"/>
<dbReference type="InterPro" id="IPR015797">
    <property type="entry name" value="NUDIX_hydrolase-like_dom_sf"/>
</dbReference>
<dbReference type="Pfam" id="PF00293">
    <property type="entry name" value="NUDIX"/>
    <property type="match status" value="1"/>
</dbReference>
<dbReference type="InterPro" id="IPR020476">
    <property type="entry name" value="Nudix_hydrolase"/>
</dbReference>
<dbReference type="PROSITE" id="PS00893">
    <property type="entry name" value="NUDIX_BOX"/>
    <property type="match status" value="1"/>
</dbReference>
<organism evidence="6 7">
    <name type="scientific">Rhodoplanes roseus</name>
    <dbReference type="NCBI Taxonomy" id="29409"/>
    <lineage>
        <taxon>Bacteria</taxon>
        <taxon>Pseudomonadati</taxon>
        <taxon>Pseudomonadota</taxon>
        <taxon>Alphaproteobacteria</taxon>
        <taxon>Hyphomicrobiales</taxon>
        <taxon>Nitrobacteraceae</taxon>
        <taxon>Rhodoplanes</taxon>
    </lineage>
</organism>
<dbReference type="GO" id="GO:0016787">
    <property type="term" value="F:hydrolase activity"/>
    <property type="evidence" value="ECO:0007669"/>
    <property type="project" value="UniProtKB-KW"/>
</dbReference>
<dbReference type="InterPro" id="IPR000086">
    <property type="entry name" value="NUDIX_hydrolase_dom"/>
</dbReference>
<dbReference type="PANTHER" id="PTHR43046">
    <property type="entry name" value="GDP-MANNOSE MANNOSYL HYDROLASE"/>
    <property type="match status" value="1"/>
</dbReference>
<dbReference type="PANTHER" id="PTHR43046:SF14">
    <property type="entry name" value="MUTT_NUDIX FAMILY PROTEIN"/>
    <property type="match status" value="1"/>
</dbReference>
<dbReference type="InterPro" id="IPR020084">
    <property type="entry name" value="NUDIX_hydrolase_CS"/>
</dbReference>
<dbReference type="PROSITE" id="PS51462">
    <property type="entry name" value="NUDIX"/>
    <property type="match status" value="1"/>
</dbReference>
<proteinExistence type="inferred from homology"/>
<evidence type="ECO:0000256" key="3">
    <source>
        <dbReference type="RuleBase" id="RU003476"/>
    </source>
</evidence>
<evidence type="ECO:0000256" key="1">
    <source>
        <dbReference type="ARBA" id="ARBA00001946"/>
    </source>
</evidence>